<protein>
    <submittedName>
        <fullName evidence="5">Uncharacterized protein LOC108682894</fullName>
    </submittedName>
</protein>
<dbReference type="PANTHER" id="PTHR31475">
    <property type="entry name" value="UPF0462 PROTEIN"/>
    <property type="match status" value="1"/>
</dbReference>
<dbReference type="KEGG" id="hazt:108682894"/>
<dbReference type="OrthoDB" id="10056816at2759"/>
<dbReference type="GeneID" id="108682894"/>
<dbReference type="InterPro" id="IPR036508">
    <property type="entry name" value="Chitin-bd_dom_sf"/>
</dbReference>
<evidence type="ECO:0000313" key="4">
    <source>
        <dbReference type="Proteomes" id="UP000694843"/>
    </source>
</evidence>
<dbReference type="GO" id="GO:0005576">
    <property type="term" value="C:extracellular region"/>
    <property type="evidence" value="ECO:0007669"/>
    <property type="project" value="InterPro"/>
</dbReference>
<proteinExistence type="inferred from homology"/>
<evidence type="ECO:0000259" key="3">
    <source>
        <dbReference type="PROSITE" id="PS50940"/>
    </source>
</evidence>
<dbReference type="Gene3D" id="2.60.40.1190">
    <property type="match status" value="1"/>
</dbReference>
<evidence type="ECO:0000313" key="5">
    <source>
        <dbReference type="RefSeq" id="XP_047740964.1"/>
    </source>
</evidence>
<feature type="compositionally biased region" description="Low complexity" evidence="2">
    <location>
        <begin position="1339"/>
        <end position="1355"/>
    </location>
</feature>
<dbReference type="RefSeq" id="XP_047740964.1">
    <property type="nucleotide sequence ID" value="XM_047885008.1"/>
</dbReference>
<dbReference type="Proteomes" id="UP000694843">
    <property type="component" value="Unplaced"/>
</dbReference>
<feature type="region of interest" description="Disordered" evidence="2">
    <location>
        <begin position="938"/>
        <end position="962"/>
    </location>
</feature>
<reference evidence="5" key="1">
    <citation type="submission" date="2025-08" db="UniProtKB">
        <authorList>
            <consortium name="RefSeq"/>
        </authorList>
    </citation>
    <scope>IDENTIFICATION</scope>
    <source>
        <tissue evidence="5">Whole organism</tissue>
    </source>
</reference>
<dbReference type="PROSITE" id="PS50940">
    <property type="entry name" value="CHIT_BIND_II"/>
    <property type="match status" value="1"/>
</dbReference>
<gene>
    <name evidence="5" type="primary">LOC108682894</name>
</gene>
<feature type="region of interest" description="Disordered" evidence="2">
    <location>
        <begin position="546"/>
        <end position="577"/>
    </location>
</feature>
<sequence length="1522" mass="167891">MRDYEVVEIFFLNDDDQYLQIEIAPRGEYFVMLFDGVRNYRRHSLPLRVMSRSGDLPSPYWTATIILPTDYLPRQVTKFNMYSTHGEEPNRVYEAYSPSLATAEGPDYHRLDSFASIDLDSVIRGLSERPMSQLWVDTLQGRIRYTLGTTWKGEQSPRVAATVLLQEDEPDDLLMTVTAEGGAAEDEFRAVFLNSDDLFLEARFGPGSSSLSLSLLSRSNEYHHLHVTLPVNVVTSTNATSWTAAATIPRDYLPPKVSRFNAFLTPASREAPLALYPQLPSDTHVQYHALHYYKPIDLFLPGQSQRPISLVWLNTLQGIYRYEIRTEWNGIPIADRPLATITLEGFEAGVEMNVTAPFFNDPEPNGPAGKPFPVLFNYEVVEMFFLNDANEYLEVELGPWGQHLVLLLKGERNAIRKELPLDYIVTTRTAGTNGQPGTWHGSALIPPGYFPPNVTRVNAFAIHGQDDERTYEALYPAPTNDPNFPQADFHRLELFKPIDFKFLVVDNTKYSDLWRESIDAAEPTKPLLKTSLFTSVDVADDSTLGAELANSNAGPSDSVPEPEPEPQSKPKFEQESVALSAPDSLLDAVPVDVFEFTTERDFGTTPVTDVPEVTQQVIPSEDFASELLLDTNAAVAAPVVSDATDAPQLPPVTSPVEKDSIPVASKSSQAPANTDYVYDIKTEWDGKAITDRPLVSFNLKGFEAGIELNVTAPFYNDPAPTEDDQHSLYMFEVFEVFFLNDRDEYVQLVLSPWGLYSIFLYRAVGSEKQKLKVLDIPLDFIITQRDEGDNGKPGQWQGSALVPPSLFPANVTRMNAGAQHGLGGARTYELLYPAPAGDPRYPKPDFHALELFKEVNMSALLENNAHYSAVWQDALLKRDCSTSLAEVGPESPTVADDSTGATVQTILENFTEQGSIVESFTRGADDTQSSLVTTIQTPLEEPVTEEESVTQSPKTSDIKDEGPMISTVRAPAVPQPELVKEARRQDIEEPIGNRFRPIPDRGVPRLPKPTKIDETWQPASLPDVESSFSGLPLPHTPGQPLFPPTSFFQPQSSFGRPHLVQDPSELVLPQTFFNDRPVAIQSQGQFSLPPQIRLQQHLPHSHAHLIPLQPHLDHLLAHIEESSSPNKISPTVTLASNAVPAPTVVHEASQLDAPIQPSNSFNSVDVRDQPAVPILTDQVQPVIQNSNLQVQPAVSDSAIPLQPHASVATLPVQPAVLESTIPAQPIVSAVLVQPQTDIGGPELQGKPVVPSAPVPAIPVHRLPSRVQAVPAKNVPQPSLFDDEENNLIVNEIVPTHKSNDIGVEQPQEVLLAGPALQKDSIVTTRISLPSLTALHPNKQPVSSVSQQQQDLSSHSRPSLNAALPIIDIPEENVFDDQLPRTEFEQPSLQTDIADKRPAPVNHLLEETNTIQTNGRTKITKPNDLKQSSAAQTPHEVKTPGTVSISEAAPRRTATVPPTAIPFTNYPPPHDLCVEQGLHADPFRCPIFHECIIDNGGWQVYTWRCPRGKYFDASVLTCVPGYC</sequence>
<name>A0A979FXQ6_HYAAZ</name>
<dbReference type="GO" id="GO:0008061">
    <property type="term" value="F:chitin binding"/>
    <property type="evidence" value="ECO:0007669"/>
    <property type="project" value="InterPro"/>
</dbReference>
<feature type="region of interest" description="Disordered" evidence="2">
    <location>
        <begin position="1415"/>
        <end position="1442"/>
    </location>
</feature>
<accession>A0A979FXQ6</accession>
<feature type="region of interest" description="Disordered" evidence="2">
    <location>
        <begin position="1333"/>
        <end position="1357"/>
    </location>
</feature>
<dbReference type="PANTHER" id="PTHR31475:SF5">
    <property type="entry name" value="UPF0462 PROTEIN C4ORF33 HOMOLOG"/>
    <property type="match status" value="1"/>
</dbReference>
<organism evidence="4 5">
    <name type="scientific">Hyalella azteca</name>
    <name type="common">Amphipod</name>
    <dbReference type="NCBI Taxonomy" id="294128"/>
    <lineage>
        <taxon>Eukaryota</taxon>
        <taxon>Metazoa</taxon>
        <taxon>Ecdysozoa</taxon>
        <taxon>Arthropoda</taxon>
        <taxon>Crustacea</taxon>
        <taxon>Multicrustacea</taxon>
        <taxon>Malacostraca</taxon>
        <taxon>Eumalacostraca</taxon>
        <taxon>Peracarida</taxon>
        <taxon>Amphipoda</taxon>
        <taxon>Senticaudata</taxon>
        <taxon>Talitrida</taxon>
        <taxon>Talitroidea</taxon>
        <taxon>Hyalellidae</taxon>
        <taxon>Hyalella</taxon>
    </lineage>
</organism>
<evidence type="ECO:0000256" key="1">
    <source>
        <dbReference type="ARBA" id="ARBA00038085"/>
    </source>
</evidence>
<evidence type="ECO:0000256" key="2">
    <source>
        <dbReference type="SAM" id="MobiDB-lite"/>
    </source>
</evidence>
<comment type="similarity">
    <text evidence="1">Belongs to the UPF0462 family.</text>
</comment>
<dbReference type="SUPFAM" id="SSF57625">
    <property type="entry name" value="Invertebrate chitin-binding proteins"/>
    <property type="match status" value="1"/>
</dbReference>
<feature type="region of interest" description="Disordered" evidence="2">
    <location>
        <begin position="646"/>
        <end position="667"/>
    </location>
</feature>
<feature type="domain" description="Chitin-binding type-2" evidence="3">
    <location>
        <begin position="1469"/>
        <end position="1517"/>
    </location>
</feature>
<dbReference type="InterPro" id="IPR002557">
    <property type="entry name" value="Chitin-bd_dom"/>
</dbReference>
<keyword evidence="4" id="KW-1185">Reference proteome</keyword>